<proteinExistence type="inferred from homology"/>
<evidence type="ECO:0000313" key="4">
    <source>
        <dbReference type="Proteomes" id="UP001642487"/>
    </source>
</evidence>
<feature type="compositionally biased region" description="Basic and acidic residues" evidence="2">
    <location>
        <begin position="438"/>
        <end position="448"/>
    </location>
</feature>
<keyword evidence="4" id="KW-1185">Reference proteome</keyword>
<sequence>MFGFVFFGWRKASKCKKLIKQVQCRLKLLKNKKSVITKQLKEDIVQLLQNGYHQTAFNRVEQIVREETRMAAYEILDNFCEFILLNLSYIRKHKDCPNDVNEAVSSLLFASARCGDLPELQLIRKLFGERYGHSFETSAVELNPGNLVNLQIQQKLSTNCVSDDDKQRMINEILRDCLQPEFLALQYRSDWHQNQVIARGVIQVHDDEKTEQHKKQATNADETKREDLNYSNSVASTSCECLPQFPEERIVYLDDVVELCSSTTTEGDQRLFKFKTAPTLSKREIRKENHHTQIDRSESWSDIENSSSKTSVEGSKKRFETEGKPKTENDNDMAKDNHEKSAWKQRKRENNWASEEAATEKEMEWANFYKKPRRRRRKRRRRRRRGRRREPPPSSDLKFTTYDGYNSNINNKNVEANCQKIDVKNEGLYLRAVTMPTERPKERQKEVSFGRTNSCPYKQPTHVHPKLPDYDEIASKFIALKRERLQNNTLKP</sequence>
<comment type="similarity">
    <text evidence="1">Belongs to the IST1 family.</text>
</comment>
<feature type="region of interest" description="Disordered" evidence="2">
    <location>
        <begin position="371"/>
        <end position="400"/>
    </location>
</feature>
<protein>
    <recommendedName>
        <fullName evidence="5">IST1-like protein</fullName>
    </recommendedName>
</protein>
<accession>A0ABP0Y7V0</accession>
<dbReference type="PANTHER" id="PTHR12161">
    <property type="entry name" value="IST1 FAMILY MEMBER"/>
    <property type="match status" value="1"/>
</dbReference>
<organism evidence="3 4">
    <name type="scientific">Citrullus colocynthis</name>
    <name type="common">colocynth</name>
    <dbReference type="NCBI Taxonomy" id="252529"/>
    <lineage>
        <taxon>Eukaryota</taxon>
        <taxon>Viridiplantae</taxon>
        <taxon>Streptophyta</taxon>
        <taxon>Embryophyta</taxon>
        <taxon>Tracheophyta</taxon>
        <taxon>Spermatophyta</taxon>
        <taxon>Magnoliopsida</taxon>
        <taxon>eudicotyledons</taxon>
        <taxon>Gunneridae</taxon>
        <taxon>Pentapetalae</taxon>
        <taxon>rosids</taxon>
        <taxon>fabids</taxon>
        <taxon>Cucurbitales</taxon>
        <taxon>Cucurbitaceae</taxon>
        <taxon>Benincaseae</taxon>
        <taxon>Citrullus</taxon>
    </lineage>
</organism>
<name>A0ABP0Y7V0_9ROSI</name>
<evidence type="ECO:0000313" key="3">
    <source>
        <dbReference type="EMBL" id="CAK9314782.1"/>
    </source>
</evidence>
<dbReference type="Gene3D" id="1.20.1260.60">
    <property type="entry name" value="Vacuolar protein sorting-associated protein Ist1"/>
    <property type="match status" value="1"/>
</dbReference>
<dbReference type="InterPro" id="IPR042277">
    <property type="entry name" value="IST1-like"/>
</dbReference>
<feature type="region of interest" description="Disordered" evidence="2">
    <location>
        <begin position="283"/>
        <end position="357"/>
    </location>
</feature>
<feature type="compositionally biased region" description="Basic and acidic residues" evidence="2">
    <location>
        <begin position="283"/>
        <end position="299"/>
    </location>
</feature>
<dbReference type="InterPro" id="IPR005061">
    <property type="entry name" value="Ist1"/>
</dbReference>
<dbReference type="Proteomes" id="UP001642487">
    <property type="component" value="Chromosome 2"/>
</dbReference>
<reference evidence="3 4" key="1">
    <citation type="submission" date="2024-03" db="EMBL/GenBank/DDBJ databases">
        <authorList>
            <person name="Gkanogiannis A."/>
            <person name="Becerra Lopez-Lavalle L."/>
        </authorList>
    </citation>
    <scope>NUCLEOTIDE SEQUENCE [LARGE SCALE GENOMIC DNA]</scope>
</reference>
<feature type="region of interest" description="Disordered" evidence="2">
    <location>
        <begin position="207"/>
        <end position="229"/>
    </location>
</feature>
<feature type="compositionally biased region" description="Basic and acidic residues" evidence="2">
    <location>
        <begin position="314"/>
        <end position="342"/>
    </location>
</feature>
<gene>
    <name evidence="3" type="ORF">CITCOLO1_LOCUS6550</name>
</gene>
<evidence type="ECO:0000256" key="2">
    <source>
        <dbReference type="SAM" id="MobiDB-lite"/>
    </source>
</evidence>
<feature type="region of interest" description="Disordered" evidence="2">
    <location>
        <begin position="437"/>
        <end position="467"/>
    </location>
</feature>
<evidence type="ECO:0000256" key="1">
    <source>
        <dbReference type="ARBA" id="ARBA00005536"/>
    </source>
</evidence>
<dbReference type="Pfam" id="PF03398">
    <property type="entry name" value="Ist1"/>
    <property type="match status" value="1"/>
</dbReference>
<evidence type="ECO:0008006" key="5">
    <source>
        <dbReference type="Google" id="ProtNLM"/>
    </source>
</evidence>
<dbReference type="EMBL" id="OZ021736">
    <property type="protein sequence ID" value="CAK9314782.1"/>
    <property type="molecule type" value="Genomic_DNA"/>
</dbReference>
<feature type="compositionally biased region" description="Basic residues" evidence="2">
    <location>
        <begin position="371"/>
        <end position="388"/>
    </location>
</feature>
<dbReference type="PANTHER" id="PTHR12161:SF44">
    <property type="entry name" value="REGULATOR OF VPS4 ACTIVITY IN THE MVB PATHWAY PROTEIN"/>
    <property type="match status" value="1"/>
</dbReference>